<dbReference type="Proteomes" id="UP000019184">
    <property type="component" value="Unassembled WGS sequence"/>
</dbReference>
<comment type="caution">
    <text evidence="2">The sequence shown here is derived from an EMBL/GenBank/DDBJ whole genome shotgun (WGS) entry which is preliminary data.</text>
</comment>
<name>A0A7U7J1S6_9GAMM</name>
<proteinExistence type="predicted"/>
<evidence type="ECO:0000256" key="1">
    <source>
        <dbReference type="SAM" id="MobiDB-lite"/>
    </source>
</evidence>
<accession>A0A7U7J1S6</accession>
<protein>
    <submittedName>
        <fullName evidence="2">Uncharacterized protein</fullName>
    </submittedName>
</protein>
<reference evidence="2 3" key="1">
    <citation type="journal article" date="2014" name="ISME J.">
        <title>Candidatus Competibacter-lineage genomes retrieved from metagenomes reveal functional metabolic diversity.</title>
        <authorList>
            <person name="McIlroy S.J."/>
            <person name="Albertsen M."/>
            <person name="Andresen E.K."/>
            <person name="Saunders A.M."/>
            <person name="Kristiansen R."/>
            <person name="Stokholm-Bjerregaard M."/>
            <person name="Nielsen K.L."/>
            <person name="Nielsen P.H."/>
        </authorList>
    </citation>
    <scope>NUCLEOTIDE SEQUENCE [LARGE SCALE GENOMIC DNA]</scope>
    <source>
        <strain evidence="2 3">Run_B_J11</strain>
    </source>
</reference>
<evidence type="ECO:0000313" key="3">
    <source>
        <dbReference type="Proteomes" id="UP000019184"/>
    </source>
</evidence>
<keyword evidence="3" id="KW-1185">Reference proteome</keyword>
<dbReference type="EMBL" id="CBTK010000010">
    <property type="protein sequence ID" value="CDH43146.1"/>
    <property type="molecule type" value="Genomic_DNA"/>
</dbReference>
<gene>
    <name evidence="2" type="ORF">BN874_1070004</name>
</gene>
<evidence type="ECO:0000313" key="2">
    <source>
        <dbReference type="EMBL" id="CDH43146.1"/>
    </source>
</evidence>
<organism evidence="2 3">
    <name type="scientific">Candidatus Contendobacter odensis Run_B_J11</name>
    <dbReference type="NCBI Taxonomy" id="1400861"/>
    <lineage>
        <taxon>Bacteria</taxon>
        <taxon>Pseudomonadati</taxon>
        <taxon>Pseudomonadota</taxon>
        <taxon>Gammaproteobacteria</taxon>
        <taxon>Candidatus Competibacteraceae</taxon>
        <taxon>Candidatus Contendibacter</taxon>
    </lineage>
</organism>
<sequence>MSRSRDRNRSGKRPETGQEATMRLRDFPRVAGRAIERASDRLRRSERHSGSGLAPLDLLAQAEGQLHALLLAEGITPRAVYRPGEVCQLLRIRPTTLRQFCELAEHPAVKNADPRDLDAFLVGCHHRISHPALVEWLVRNQKFQREG</sequence>
<feature type="region of interest" description="Disordered" evidence="1">
    <location>
        <begin position="1"/>
        <end position="28"/>
    </location>
</feature>
<dbReference type="AlphaFoldDB" id="A0A7U7J1S6"/>